<dbReference type="AlphaFoldDB" id="A0A9W4XQJ3"/>
<keyword evidence="4 5" id="KW-0472">Membrane</keyword>
<dbReference type="PROSITE" id="PS00216">
    <property type="entry name" value="SUGAR_TRANSPORT_1"/>
    <property type="match status" value="1"/>
</dbReference>
<feature type="transmembrane region" description="Helical" evidence="5">
    <location>
        <begin position="411"/>
        <end position="432"/>
    </location>
</feature>
<organism evidence="7 8">
    <name type="scientific">Periconia digitata</name>
    <dbReference type="NCBI Taxonomy" id="1303443"/>
    <lineage>
        <taxon>Eukaryota</taxon>
        <taxon>Fungi</taxon>
        <taxon>Dikarya</taxon>
        <taxon>Ascomycota</taxon>
        <taxon>Pezizomycotina</taxon>
        <taxon>Dothideomycetes</taxon>
        <taxon>Pleosporomycetidae</taxon>
        <taxon>Pleosporales</taxon>
        <taxon>Massarineae</taxon>
        <taxon>Periconiaceae</taxon>
        <taxon>Periconia</taxon>
    </lineage>
</organism>
<feature type="transmembrane region" description="Helical" evidence="5">
    <location>
        <begin position="224"/>
        <end position="245"/>
    </location>
</feature>
<protein>
    <recommendedName>
        <fullName evidence="6">Major facilitator superfamily (MFS) profile domain-containing protein</fullName>
    </recommendedName>
</protein>
<dbReference type="InterPro" id="IPR005829">
    <property type="entry name" value="Sugar_transporter_CS"/>
</dbReference>
<sequence length="507" mass="54692">MSITKDPPNSPAAATSPAADLAIDNASIEKNPEVNITHPPPDELVVTFTNPPNTSPTNPLDWPSHRKVFTAILTSFGGLITLMSGPMLAPALNVIGHDLHISEAEASMALSIYILAFAFGPMVLGPCSEIWGRKPIWVLGGAWYILWNTVGGVAEGKEVLILSRFMAGLGASAEFAVSGPIVADIYNSDERGKSQILRGLLPLLGPAIGPLVGGVMVQHTSWRWMFYTLSIFNAVVTLLFVFFLPETHAPTLLKRKASQLQKATGRAYCTGLDFDTLTLGARLKTALIRPLKMLATHPTIQLTALAMGCQFGILYITHATFATMWTKHYSQSATASGLHYFAIVTGCIVGLYVGGKVTDRLWAHLKMKNGGKAKPEHRIPLLIPGVIMVPVGLIWYGWAAEKHVHWIVPDIGVAILGCGYIVGVYAVQAYIVEAFLDCTASAAAASQFPRNIFAFAFPIFSPGMFETLGYGMGNTILAIVSSVVCIPLIYILWRYGEALRGEGDKRA</sequence>
<dbReference type="GO" id="GO:0016020">
    <property type="term" value="C:membrane"/>
    <property type="evidence" value="ECO:0007669"/>
    <property type="project" value="UniProtKB-SubCell"/>
</dbReference>
<dbReference type="SUPFAM" id="SSF103473">
    <property type="entry name" value="MFS general substrate transporter"/>
    <property type="match status" value="1"/>
</dbReference>
<dbReference type="InterPro" id="IPR036259">
    <property type="entry name" value="MFS_trans_sf"/>
</dbReference>
<keyword evidence="3 5" id="KW-1133">Transmembrane helix</keyword>
<dbReference type="InterPro" id="IPR011701">
    <property type="entry name" value="MFS"/>
</dbReference>
<dbReference type="PANTHER" id="PTHR23502">
    <property type="entry name" value="MAJOR FACILITATOR SUPERFAMILY"/>
    <property type="match status" value="1"/>
</dbReference>
<dbReference type="GO" id="GO:0022857">
    <property type="term" value="F:transmembrane transporter activity"/>
    <property type="evidence" value="ECO:0007669"/>
    <property type="project" value="InterPro"/>
</dbReference>
<dbReference type="GO" id="GO:0140115">
    <property type="term" value="P:export across plasma membrane"/>
    <property type="evidence" value="ECO:0007669"/>
    <property type="project" value="UniProtKB-ARBA"/>
</dbReference>
<accession>A0A9W4XQJ3</accession>
<keyword evidence="2 5" id="KW-0812">Transmembrane</keyword>
<feature type="transmembrane region" description="Helical" evidence="5">
    <location>
        <begin position="199"/>
        <end position="218"/>
    </location>
</feature>
<evidence type="ECO:0000256" key="2">
    <source>
        <dbReference type="ARBA" id="ARBA00022692"/>
    </source>
</evidence>
<name>A0A9W4XQJ3_9PLEO</name>
<dbReference type="InterPro" id="IPR020846">
    <property type="entry name" value="MFS_dom"/>
</dbReference>
<reference evidence="7" key="1">
    <citation type="submission" date="2023-01" db="EMBL/GenBank/DDBJ databases">
        <authorList>
            <person name="Van Ghelder C."/>
            <person name="Rancurel C."/>
        </authorList>
    </citation>
    <scope>NUCLEOTIDE SEQUENCE</scope>
    <source>
        <strain evidence="7">CNCM I-4278</strain>
    </source>
</reference>
<feature type="transmembrane region" description="Helical" evidence="5">
    <location>
        <begin position="379"/>
        <end position="399"/>
    </location>
</feature>
<feature type="transmembrane region" description="Helical" evidence="5">
    <location>
        <begin position="452"/>
        <end position="470"/>
    </location>
</feature>
<feature type="transmembrane region" description="Helical" evidence="5">
    <location>
        <begin position="68"/>
        <end position="86"/>
    </location>
</feature>
<comment type="subcellular location">
    <subcellularLocation>
        <location evidence="1">Membrane</location>
        <topology evidence="1">Multi-pass membrane protein</topology>
    </subcellularLocation>
</comment>
<feature type="transmembrane region" description="Helical" evidence="5">
    <location>
        <begin position="166"/>
        <end position="187"/>
    </location>
</feature>
<evidence type="ECO:0000313" key="8">
    <source>
        <dbReference type="Proteomes" id="UP001152607"/>
    </source>
</evidence>
<dbReference type="GO" id="GO:0042908">
    <property type="term" value="P:xenobiotic transport"/>
    <property type="evidence" value="ECO:0007669"/>
    <property type="project" value="UniProtKB-ARBA"/>
</dbReference>
<gene>
    <name evidence="7" type="ORF">PDIGIT_LOCUS6835</name>
</gene>
<evidence type="ECO:0000256" key="3">
    <source>
        <dbReference type="ARBA" id="ARBA00022989"/>
    </source>
</evidence>
<dbReference type="PROSITE" id="PS50850">
    <property type="entry name" value="MFS"/>
    <property type="match status" value="1"/>
</dbReference>
<comment type="caution">
    <text evidence="7">The sequence shown here is derived from an EMBL/GenBank/DDBJ whole genome shotgun (WGS) entry which is preliminary data.</text>
</comment>
<dbReference type="Pfam" id="PF07690">
    <property type="entry name" value="MFS_1"/>
    <property type="match status" value="1"/>
</dbReference>
<dbReference type="OrthoDB" id="6770063at2759"/>
<dbReference type="Proteomes" id="UP001152607">
    <property type="component" value="Unassembled WGS sequence"/>
</dbReference>
<feature type="transmembrane region" description="Helical" evidence="5">
    <location>
        <begin position="136"/>
        <end position="154"/>
    </location>
</feature>
<feature type="domain" description="Major facilitator superfamily (MFS) profile" evidence="6">
    <location>
        <begin position="70"/>
        <end position="499"/>
    </location>
</feature>
<dbReference type="PANTHER" id="PTHR23502:SF60">
    <property type="entry name" value="MAJOR FACILITATOR SUPERFAMILY (MFS) PROFILE DOMAIN-CONTAINING PROTEIN-RELATED"/>
    <property type="match status" value="1"/>
</dbReference>
<evidence type="ECO:0000256" key="4">
    <source>
        <dbReference type="ARBA" id="ARBA00023136"/>
    </source>
</evidence>
<evidence type="ECO:0000313" key="7">
    <source>
        <dbReference type="EMBL" id="CAI6333786.1"/>
    </source>
</evidence>
<evidence type="ECO:0000256" key="1">
    <source>
        <dbReference type="ARBA" id="ARBA00004141"/>
    </source>
</evidence>
<feature type="transmembrane region" description="Helical" evidence="5">
    <location>
        <begin position="302"/>
        <end position="325"/>
    </location>
</feature>
<dbReference type="Gene3D" id="1.20.1250.20">
    <property type="entry name" value="MFS general substrate transporter like domains"/>
    <property type="match status" value="1"/>
</dbReference>
<feature type="transmembrane region" description="Helical" evidence="5">
    <location>
        <begin position="337"/>
        <end position="358"/>
    </location>
</feature>
<evidence type="ECO:0000256" key="5">
    <source>
        <dbReference type="SAM" id="Phobius"/>
    </source>
</evidence>
<evidence type="ECO:0000259" key="6">
    <source>
        <dbReference type="PROSITE" id="PS50850"/>
    </source>
</evidence>
<proteinExistence type="predicted"/>
<feature type="transmembrane region" description="Helical" evidence="5">
    <location>
        <begin position="106"/>
        <end position="124"/>
    </location>
</feature>
<keyword evidence="8" id="KW-1185">Reference proteome</keyword>
<feature type="transmembrane region" description="Helical" evidence="5">
    <location>
        <begin position="476"/>
        <end position="496"/>
    </location>
</feature>
<dbReference type="EMBL" id="CAOQHR010000004">
    <property type="protein sequence ID" value="CAI6333786.1"/>
    <property type="molecule type" value="Genomic_DNA"/>
</dbReference>